<gene>
    <name evidence="1" type="ORF">Nepgr_033413</name>
</gene>
<accession>A0AAD3TLU5</accession>
<comment type="caution">
    <text evidence="1">The sequence shown here is derived from an EMBL/GenBank/DDBJ whole genome shotgun (WGS) entry which is preliminary data.</text>
</comment>
<name>A0AAD3TLU5_NEPGR</name>
<dbReference type="Proteomes" id="UP001279734">
    <property type="component" value="Unassembled WGS sequence"/>
</dbReference>
<protein>
    <submittedName>
        <fullName evidence="1">Uncharacterized protein</fullName>
    </submittedName>
</protein>
<sequence length="79" mass="9354">MLSLMRRSRSSLLRRRLLQLAELKSGKLDEPKRVAKQRSALAEWWKNDELICCTLEDVSREETQLPLRDEVWRLTQTDG</sequence>
<keyword evidence="2" id="KW-1185">Reference proteome</keyword>
<proteinExistence type="predicted"/>
<dbReference type="AlphaFoldDB" id="A0AAD3TLU5"/>
<dbReference type="EMBL" id="BSYO01000040">
    <property type="protein sequence ID" value="GMH31569.1"/>
    <property type="molecule type" value="Genomic_DNA"/>
</dbReference>
<organism evidence="1 2">
    <name type="scientific">Nepenthes gracilis</name>
    <name type="common">Slender pitcher plant</name>
    <dbReference type="NCBI Taxonomy" id="150966"/>
    <lineage>
        <taxon>Eukaryota</taxon>
        <taxon>Viridiplantae</taxon>
        <taxon>Streptophyta</taxon>
        <taxon>Embryophyta</taxon>
        <taxon>Tracheophyta</taxon>
        <taxon>Spermatophyta</taxon>
        <taxon>Magnoliopsida</taxon>
        <taxon>eudicotyledons</taxon>
        <taxon>Gunneridae</taxon>
        <taxon>Pentapetalae</taxon>
        <taxon>Caryophyllales</taxon>
        <taxon>Nepenthaceae</taxon>
        <taxon>Nepenthes</taxon>
    </lineage>
</organism>
<evidence type="ECO:0000313" key="1">
    <source>
        <dbReference type="EMBL" id="GMH31569.1"/>
    </source>
</evidence>
<reference evidence="1" key="1">
    <citation type="submission" date="2023-05" db="EMBL/GenBank/DDBJ databases">
        <title>Nepenthes gracilis genome sequencing.</title>
        <authorList>
            <person name="Fukushima K."/>
        </authorList>
    </citation>
    <scope>NUCLEOTIDE SEQUENCE</scope>
    <source>
        <strain evidence="1">SING2019-196</strain>
    </source>
</reference>
<evidence type="ECO:0000313" key="2">
    <source>
        <dbReference type="Proteomes" id="UP001279734"/>
    </source>
</evidence>